<evidence type="ECO:0000313" key="3">
    <source>
        <dbReference type="Proteomes" id="UP000001876"/>
    </source>
</evidence>
<organism evidence="3">
    <name type="scientific">Micromonas pusilla (strain CCMP1545)</name>
    <name type="common">Picoplanktonic green alga</name>
    <dbReference type="NCBI Taxonomy" id="564608"/>
    <lineage>
        <taxon>Eukaryota</taxon>
        <taxon>Viridiplantae</taxon>
        <taxon>Chlorophyta</taxon>
        <taxon>Mamiellophyceae</taxon>
        <taxon>Mamiellales</taxon>
        <taxon>Mamiellaceae</taxon>
        <taxon>Micromonas</taxon>
    </lineage>
</organism>
<accession>C1MNL9</accession>
<feature type="region of interest" description="Disordered" evidence="1">
    <location>
        <begin position="1"/>
        <end position="22"/>
    </location>
</feature>
<feature type="compositionally biased region" description="Basic and acidic residues" evidence="1">
    <location>
        <begin position="101"/>
        <end position="119"/>
    </location>
</feature>
<protein>
    <submittedName>
        <fullName evidence="2">Predicted protein</fullName>
    </submittedName>
</protein>
<keyword evidence="3" id="KW-1185">Reference proteome</keyword>
<evidence type="ECO:0000313" key="2">
    <source>
        <dbReference type="EMBL" id="EEH58775.1"/>
    </source>
</evidence>
<evidence type="ECO:0000256" key="1">
    <source>
        <dbReference type="SAM" id="MobiDB-lite"/>
    </source>
</evidence>
<gene>
    <name evidence="2" type="ORF">MICPUCDRAFT_55952</name>
</gene>
<dbReference type="GeneID" id="9682569"/>
<feature type="region of interest" description="Disordered" evidence="1">
    <location>
        <begin position="387"/>
        <end position="412"/>
    </location>
</feature>
<reference evidence="2 3" key="1">
    <citation type="journal article" date="2009" name="Science">
        <title>Green evolution and dynamic adaptations revealed by genomes of the marine picoeukaryotes Micromonas.</title>
        <authorList>
            <person name="Worden A.Z."/>
            <person name="Lee J.H."/>
            <person name="Mock T."/>
            <person name="Rouze P."/>
            <person name="Simmons M.P."/>
            <person name="Aerts A.L."/>
            <person name="Allen A.E."/>
            <person name="Cuvelier M.L."/>
            <person name="Derelle E."/>
            <person name="Everett M.V."/>
            <person name="Foulon E."/>
            <person name="Grimwood J."/>
            <person name="Gundlach H."/>
            <person name="Henrissat B."/>
            <person name="Napoli C."/>
            <person name="McDonald S.M."/>
            <person name="Parker M.S."/>
            <person name="Rombauts S."/>
            <person name="Salamov A."/>
            <person name="Von Dassow P."/>
            <person name="Badger J.H."/>
            <person name="Coutinho P.M."/>
            <person name="Demir E."/>
            <person name="Dubchak I."/>
            <person name="Gentemann C."/>
            <person name="Eikrem W."/>
            <person name="Gready J.E."/>
            <person name="John U."/>
            <person name="Lanier W."/>
            <person name="Lindquist E.A."/>
            <person name="Lucas S."/>
            <person name="Mayer K.F."/>
            <person name="Moreau H."/>
            <person name="Not F."/>
            <person name="Otillar R."/>
            <person name="Panaud O."/>
            <person name="Pangilinan J."/>
            <person name="Paulsen I."/>
            <person name="Piegu B."/>
            <person name="Poliakov A."/>
            <person name="Robbens S."/>
            <person name="Schmutz J."/>
            <person name="Toulza E."/>
            <person name="Wyss T."/>
            <person name="Zelensky A."/>
            <person name="Zhou K."/>
            <person name="Armbrust E.V."/>
            <person name="Bhattacharya D."/>
            <person name="Goodenough U.W."/>
            <person name="Van de Peer Y."/>
            <person name="Grigoriev I.V."/>
        </authorList>
    </citation>
    <scope>NUCLEOTIDE SEQUENCE [LARGE SCALE GENOMIC DNA]</scope>
    <source>
        <strain evidence="2 3">CCMP1545</strain>
    </source>
</reference>
<feature type="compositionally biased region" description="Basic and acidic residues" evidence="1">
    <location>
        <begin position="1"/>
        <end position="21"/>
    </location>
</feature>
<sequence>MALARDLEQAKRETQSAEARARKLSGFVDGHALARRQHSKVHDDAVDAAAKERVAGEVAARRAVRAESERDDARARSAASERVVEALTTTIATAEKASAAKTRELESTRAELESTRTRAEATSTTLAASTREARDAREALTRATRTLEASRATRDEIARELRECRKKSDEASDARDRLSATLAATSEDLRVALEARDASRASLTIARADAERHEARCLELDAAVAAAAAAAAARKDDDESARAAATTRVSELSDALALSREEIARVGRALDASTREAARASTRAATSARDSVAARADAASARDARDALVKRVNALEATLADAVSARDAARATLRATRDDAARATTLRERFFRELDARARRAEAEVIRLCRKHDDASRLAFGNRAAVDRSADRAGELEAEDEEVFQECDDDAR</sequence>
<dbReference type="RefSeq" id="XP_003057130.1">
    <property type="nucleotide sequence ID" value="XM_003057084.1"/>
</dbReference>
<dbReference type="OMA" id="ERHEARC"/>
<dbReference type="Proteomes" id="UP000001876">
    <property type="component" value="Unassembled WGS sequence"/>
</dbReference>
<name>C1MNL9_MICPC</name>
<feature type="compositionally biased region" description="Acidic residues" evidence="1">
    <location>
        <begin position="396"/>
        <end position="412"/>
    </location>
</feature>
<proteinExistence type="predicted"/>
<dbReference type="KEGG" id="mpp:MICPUCDRAFT_55952"/>
<dbReference type="AlphaFoldDB" id="C1MNL9"/>
<dbReference type="EMBL" id="GG663737">
    <property type="protein sequence ID" value="EEH58775.1"/>
    <property type="molecule type" value="Genomic_DNA"/>
</dbReference>
<feature type="compositionally biased region" description="Low complexity" evidence="1">
    <location>
        <begin position="120"/>
        <end position="130"/>
    </location>
</feature>
<feature type="region of interest" description="Disordered" evidence="1">
    <location>
        <begin position="97"/>
        <end position="136"/>
    </location>
</feature>